<accession>A0AAW1TKN5</accession>
<reference evidence="2 3" key="1">
    <citation type="journal article" date="2024" name="Nat. Commun.">
        <title>Phylogenomics reveals the evolutionary origins of lichenization in chlorophyte algae.</title>
        <authorList>
            <person name="Puginier C."/>
            <person name="Libourel C."/>
            <person name="Otte J."/>
            <person name="Skaloud P."/>
            <person name="Haon M."/>
            <person name="Grisel S."/>
            <person name="Petersen M."/>
            <person name="Berrin J.G."/>
            <person name="Delaux P.M."/>
            <person name="Dal Grande F."/>
            <person name="Keller J."/>
        </authorList>
    </citation>
    <scope>NUCLEOTIDE SEQUENCE [LARGE SCALE GENOMIC DNA]</scope>
    <source>
        <strain evidence="2 3">SAG 2523</strain>
    </source>
</reference>
<proteinExistence type="predicted"/>
<name>A0AAW1TKN5_9CHLO</name>
<protein>
    <submittedName>
        <fullName evidence="2">Uncharacterized protein</fullName>
    </submittedName>
</protein>
<keyword evidence="3" id="KW-1185">Reference proteome</keyword>
<evidence type="ECO:0000313" key="2">
    <source>
        <dbReference type="EMBL" id="KAK9868700.1"/>
    </source>
</evidence>
<evidence type="ECO:0000256" key="1">
    <source>
        <dbReference type="SAM" id="MobiDB-lite"/>
    </source>
</evidence>
<comment type="caution">
    <text evidence="2">The sequence shown here is derived from an EMBL/GenBank/DDBJ whole genome shotgun (WGS) entry which is preliminary data.</text>
</comment>
<evidence type="ECO:0000313" key="3">
    <source>
        <dbReference type="Proteomes" id="UP001485043"/>
    </source>
</evidence>
<dbReference type="EMBL" id="JALJOV010000015">
    <property type="protein sequence ID" value="KAK9868700.1"/>
    <property type="molecule type" value="Genomic_DNA"/>
</dbReference>
<gene>
    <name evidence="2" type="ORF">WJX84_004043</name>
</gene>
<dbReference type="Proteomes" id="UP001485043">
    <property type="component" value="Unassembled WGS sequence"/>
</dbReference>
<feature type="region of interest" description="Disordered" evidence="1">
    <location>
        <begin position="78"/>
        <end position="138"/>
    </location>
</feature>
<sequence length="514" mass="54667">MLLSAAPQTQLQAYVLSDIQDQALAKKLMSNEDFATAVQTQKLQAAATAAARVFQAMNASHHHSYFREDISHQSILQTGTAGSMESSRQHTKASRSTEAQMLDSILSSHPLPGSSATDSQPLRGHPRPTHYSGGPMHSYSSNVQLSQQSSHDMLEGHHHVQLRGIPRTGPQLLVPGPNGTVLAHAPAGLAPTTFLEVPDSLDDIVQGLEGGELSLLPEAPATGGMGLSMTGPSLTSGAAMLSGRASAEEQMAAAAAELASSSVPLARLALPTVSEGPLNVLQDLRRELVQLEEAVPWTAVRKHWRTKRSSWRRSVREAYSAVAMAACLRDLQAALLAHPLPGHPPAGREALNLGPVWQQSLASCLDGGEKHAMLLALWNDFKKQVSLWLGAISMQPQMISTQLSRTKAARALRALMRAEAQGAEAVMQVPLDAILIGDGEALETMKAILSQEQLALVARCEQVSQGAHITHADDGNSDHASMLEIFAGDSADDFDSGAESVDECSQATDMCDSD</sequence>
<dbReference type="AlphaFoldDB" id="A0AAW1TKN5"/>
<organism evidence="2 3">
    <name type="scientific">Apatococcus fuscideae</name>
    <dbReference type="NCBI Taxonomy" id="2026836"/>
    <lineage>
        <taxon>Eukaryota</taxon>
        <taxon>Viridiplantae</taxon>
        <taxon>Chlorophyta</taxon>
        <taxon>core chlorophytes</taxon>
        <taxon>Trebouxiophyceae</taxon>
        <taxon>Chlorellales</taxon>
        <taxon>Chlorellaceae</taxon>
        <taxon>Apatococcus</taxon>
    </lineage>
</organism>